<dbReference type="InterPro" id="IPR052556">
    <property type="entry name" value="PolySynth_Transporter"/>
</dbReference>
<dbReference type="PANTHER" id="PTHR43424">
    <property type="entry name" value="LOCUS PUTATIVE PROTEIN 1-RELATED"/>
    <property type="match status" value="1"/>
</dbReference>
<dbReference type="Proteomes" id="UP000616837">
    <property type="component" value="Unassembled WGS sequence"/>
</dbReference>
<comment type="caution">
    <text evidence="6">The sequence shown here is derived from an EMBL/GenBank/DDBJ whole genome shotgun (WGS) entry which is preliminary data.</text>
</comment>
<feature type="transmembrane region" description="Helical" evidence="5">
    <location>
        <begin position="189"/>
        <end position="208"/>
    </location>
</feature>
<evidence type="ECO:0000313" key="6">
    <source>
        <dbReference type="EMBL" id="MBD7895792.1"/>
    </source>
</evidence>
<evidence type="ECO:0000256" key="3">
    <source>
        <dbReference type="ARBA" id="ARBA00022989"/>
    </source>
</evidence>
<dbReference type="Pfam" id="PF01943">
    <property type="entry name" value="Polysacc_synt"/>
    <property type="match status" value="1"/>
</dbReference>
<keyword evidence="7" id="KW-1185">Reference proteome</keyword>
<dbReference type="PANTHER" id="PTHR43424:SF1">
    <property type="entry name" value="LOCUS PUTATIVE PROTEIN 1-RELATED"/>
    <property type="match status" value="1"/>
</dbReference>
<feature type="transmembrane region" description="Helical" evidence="5">
    <location>
        <begin position="336"/>
        <end position="356"/>
    </location>
</feature>
<protein>
    <submittedName>
        <fullName evidence="6">Polysaccharide biosynthesis C-terminal domain-containing protein</fullName>
    </submittedName>
</protein>
<keyword evidence="4 5" id="KW-0472">Membrane</keyword>
<feature type="transmembrane region" description="Helical" evidence="5">
    <location>
        <begin position="149"/>
        <end position="168"/>
    </location>
</feature>
<feature type="transmembrane region" description="Helical" evidence="5">
    <location>
        <begin position="302"/>
        <end position="324"/>
    </location>
</feature>
<evidence type="ECO:0000256" key="1">
    <source>
        <dbReference type="ARBA" id="ARBA00004141"/>
    </source>
</evidence>
<reference evidence="6 7" key="1">
    <citation type="submission" date="2020-08" db="EMBL/GenBank/DDBJ databases">
        <title>A Genomic Blueprint of the Chicken Gut Microbiome.</title>
        <authorList>
            <person name="Gilroy R."/>
            <person name="Ravi A."/>
            <person name="Getino M."/>
            <person name="Pursley I."/>
            <person name="Horton D.L."/>
            <person name="Alikhan N.-F."/>
            <person name="Baker D."/>
            <person name="Gharbi K."/>
            <person name="Hall N."/>
            <person name="Watson M."/>
            <person name="Adriaenssens E.M."/>
            <person name="Foster-Nyarko E."/>
            <person name="Jarju S."/>
            <person name="Secka A."/>
            <person name="Antonio M."/>
            <person name="Oren A."/>
            <person name="Chaudhuri R."/>
            <person name="La Ragione R.M."/>
            <person name="Hildebrand F."/>
            <person name="Pallen M.J."/>
        </authorList>
    </citation>
    <scope>NUCLEOTIDE SEQUENCE [LARGE SCALE GENOMIC DNA]</scope>
    <source>
        <strain evidence="6 7">Sa3CUN2</strain>
    </source>
</reference>
<dbReference type="EMBL" id="JACSQW010000041">
    <property type="protein sequence ID" value="MBD7895792.1"/>
    <property type="molecule type" value="Genomic_DNA"/>
</dbReference>
<evidence type="ECO:0000256" key="5">
    <source>
        <dbReference type="SAM" id="Phobius"/>
    </source>
</evidence>
<proteinExistence type="predicted"/>
<feature type="transmembrane region" description="Helical" evidence="5">
    <location>
        <begin position="362"/>
        <end position="387"/>
    </location>
</feature>
<accession>A0ABR8PEW6</accession>
<evidence type="ECO:0000256" key="4">
    <source>
        <dbReference type="ARBA" id="ARBA00023136"/>
    </source>
</evidence>
<evidence type="ECO:0000313" key="7">
    <source>
        <dbReference type="Proteomes" id="UP000616837"/>
    </source>
</evidence>
<feature type="transmembrane region" description="Helical" evidence="5">
    <location>
        <begin position="123"/>
        <end position="143"/>
    </location>
</feature>
<dbReference type="InterPro" id="IPR002797">
    <property type="entry name" value="Polysacc_synth"/>
</dbReference>
<name>A0ABR8PEW6_9LACO</name>
<comment type="subcellular location">
    <subcellularLocation>
        <location evidence="1">Membrane</location>
        <topology evidence="1">Multi-pass membrane protein</topology>
    </subcellularLocation>
</comment>
<keyword evidence="2 5" id="KW-0812">Transmembrane</keyword>
<keyword evidence="3 5" id="KW-1133">Transmembrane helix</keyword>
<feature type="transmembrane region" description="Helical" evidence="5">
    <location>
        <begin position="272"/>
        <end position="296"/>
    </location>
</feature>
<gene>
    <name evidence="6" type="ORF">H9564_08920</name>
</gene>
<organism evidence="6 7">
    <name type="scientific">Limosilactobacillus avistercoris</name>
    <dbReference type="NCBI Taxonomy" id="2762243"/>
    <lineage>
        <taxon>Bacteria</taxon>
        <taxon>Bacillati</taxon>
        <taxon>Bacillota</taxon>
        <taxon>Bacilli</taxon>
        <taxon>Lactobacillales</taxon>
        <taxon>Lactobacillaceae</taxon>
        <taxon>Limosilactobacillus</taxon>
    </lineage>
</organism>
<feature type="transmembrane region" description="Helical" evidence="5">
    <location>
        <begin position="64"/>
        <end position="89"/>
    </location>
</feature>
<feature type="transmembrane region" description="Helical" evidence="5">
    <location>
        <begin position="399"/>
        <end position="417"/>
    </location>
</feature>
<sequence length="456" mass="52029">MLFPLITTPYVTRVLTNEGYGIYSYTFTNIQYFVLIAGLGITIYGNREIAYSAGEKNKYYISRVFWEIVILKFISTLIAIILFLILLLFNVRYKLLMCVQVLNILNVAFDISWLYMGLEKFSIIVFRNTLIKLFSLALIFLFVKNQDDLLIYILIMAGSLLGGNLTLWPQLKSIVEIVPVRKLHPLRHLRASLLLFLPQVAIQFYMQINKTALGIMISPKDSGYYYSSDTIIKVLLSVVTATGTVMLPHASKAFSEGKVEQVKKMLYHSFDFVSFISIPMAFGVAAVSLKMAPWFLGRGYSAVGKVMMIESIIIVLDAWGNVIGEQYLLPIKQTRKYTNAIIMGTITNLIIFYPFIKLWGLFGAMISYCLSELAVFVYQLLIVRNSFNLGKIFYNFKKYFISGLLMFVIVFYINSILDMSFLSLSIEVLVGILCYILAILCLKPIILIMVTKYLKR</sequence>
<feature type="transmembrane region" description="Helical" evidence="5">
    <location>
        <begin position="429"/>
        <end position="450"/>
    </location>
</feature>
<feature type="transmembrane region" description="Helical" evidence="5">
    <location>
        <begin position="20"/>
        <end position="44"/>
    </location>
</feature>
<evidence type="ECO:0000256" key="2">
    <source>
        <dbReference type="ARBA" id="ARBA00022692"/>
    </source>
</evidence>